<feature type="compositionally biased region" description="Basic and acidic residues" evidence="1">
    <location>
        <begin position="513"/>
        <end position="528"/>
    </location>
</feature>
<comment type="caution">
    <text evidence="2">The sequence shown here is derived from an EMBL/GenBank/DDBJ whole genome shotgun (WGS) entry which is preliminary data.</text>
</comment>
<name>A0AAD8RJ93_LOLMU</name>
<sequence>MAPLCSSSCAADSEVSSPARPDGSGDASPWSPARSALLLRSLRGRSRSVPCSVDHGGSHPARLSAQQSVARPRLQSIAVLPSQPSVNISAPSHPHDWQVVSARHGRISGTFPISPARPAPPRLPSDRRTSESTSPSALAARAAFLRRFHGLCFRCLSKNHRRADCRDPVRCIECKQWGHSSSSPRCPVRRRLPELRAPPAPPQQPLRDRLRFTAPPPSSEMLRSVPSRPAPRRDSSRAPTVIVTDRALDNEARSLRSRGVIVKAMEQPHTANPLLVGKELEAALRLPPHILRVTKHHPEAFFVKFDYPKHRDDALRLGRITVDGQPFLLQPWREADHAVHQTWTLHVRVCVERMPLHMWNIKGAQDVLGRHVLVDRLDSRTYGQENTAIFSCWVWCWDLAHIPSSHPFIAFPEGSGRVEEMLGYSPPTRQVAPPPHGLLFDALIHIDLVEDWRVPDRRTPSSGQSGLPSSSSEDEPPYPAIQPYTWVMTVPDDGGARRGPILGGCSGGPGPSRRRDHDDDGDSFDRQRFFRQLPVVQRRPPSRGSTPTSGLRGDRQRSRSPRGGGHRRRASATPPLAHEELPPPPPLPTDGSVPLLAFPPGAAAPLTTSSVAITAAPSSPPRRDHSPASSASSDPLADFMCVDQFDIGGWAPHRLDPMCMEIEALCIASTQQPMLFSPGPSNLVPESSPLLLDAPPTPVPDELPPPAEGALAQDLLQGLFSAPPASVLGTTPPSPRIARNDPPTASRRITRSSSKWAGTPVSQRATLRLARELAAIDPAEQSAEKAATALLGRFSEPLSSTDIDGLALLARVDREAIVRAASRAGSEGAAAAAH</sequence>
<feature type="compositionally biased region" description="Gly residues" evidence="1">
    <location>
        <begin position="501"/>
        <end position="510"/>
    </location>
</feature>
<feature type="region of interest" description="Disordered" evidence="1">
    <location>
        <begin position="48"/>
        <end position="69"/>
    </location>
</feature>
<dbReference type="PANTHER" id="PTHR33087">
    <property type="entry name" value="OS07G0539200 PROTEIN"/>
    <property type="match status" value="1"/>
</dbReference>
<keyword evidence="3" id="KW-1185">Reference proteome</keyword>
<dbReference type="InterPro" id="IPR053253">
    <property type="entry name" value="Sex_diff_modulator"/>
</dbReference>
<organism evidence="2 3">
    <name type="scientific">Lolium multiflorum</name>
    <name type="common">Italian ryegrass</name>
    <name type="synonym">Lolium perenne subsp. multiflorum</name>
    <dbReference type="NCBI Taxonomy" id="4521"/>
    <lineage>
        <taxon>Eukaryota</taxon>
        <taxon>Viridiplantae</taxon>
        <taxon>Streptophyta</taxon>
        <taxon>Embryophyta</taxon>
        <taxon>Tracheophyta</taxon>
        <taxon>Spermatophyta</taxon>
        <taxon>Magnoliopsida</taxon>
        <taxon>Liliopsida</taxon>
        <taxon>Poales</taxon>
        <taxon>Poaceae</taxon>
        <taxon>BOP clade</taxon>
        <taxon>Pooideae</taxon>
        <taxon>Poodae</taxon>
        <taxon>Poeae</taxon>
        <taxon>Poeae Chloroplast Group 2 (Poeae type)</taxon>
        <taxon>Loliodinae</taxon>
        <taxon>Loliinae</taxon>
        <taxon>Lolium</taxon>
    </lineage>
</organism>
<feature type="compositionally biased region" description="Low complexity" evidence="1">
    <location>
        <begin position="460"/>
        <end position="471"/>
    </location>
</feature>
<feature type="region of interest" description="Disordered" evidence="1">
    <location>
        <begin position="108"/>
        <end position="135"/>
    </location>
</feature>
<dbReference type="AlphaFoldDB" id="A0AAD8RJ93"/>
<dbReference type="PANTHER" id="PTHR33087:SF49">
    <property type="entry name" value="DUF4283 DOMAIN-CONTAINING PROTEIN"/>
    <property type="match status" value="1"/>
</dbReference>
<feature type="region of interest" description="Disordered" evidence="1">
    <location>
        <begin position="1"/>
        <end position="32"/>
    </location>
</feature>
<reference evidence="2" key="1">
    <citation type="submission" date="2023-07" db="EMBL/GenBank/DDBJ databases">
        <title>A chromosome-level genome assembly of Lolium multiflorum.</title>
        <authorList>
            <person name="Chen Y."/>
            <person name="Copetti D."/>
            <person name="Kolliker R."/>
            <person name="Studer B."/>
        </authorList>
    </citation>
    <scope>NUCLEOTIDE SEQUENCE</scope>
    <source>
        <strain evidence="2">02402/16</strain>
        <tissue evidence="2">Leaf</tissue>
    </source>
</reference>
<feature type="region of interest" description="Disordered" evidence="1">
    <location>
        <begin position="455"/>
        <end position="600"/>
    </location>
</feature>
<proteinExistence type="predicted"/>
<protein>
    <recommendedName>
        <fullName evidence="4">DUF4283 domain-containing protein</fullName>
    </recommendedName>
</protein>
<evidence type="ECO:0000313" key="2">
    <source>
        <dbReference type="EMBL" id="KAK1620263.1"/>
    </source>
</evidence>
<evidence type="ECO:0008006" key="4">
    <source>
        <dbReference type="Google" id="ProtNLM"/>
    </source>
</evidence>
<feature type="compositionally biased region" description="Polar residues" evidence="1">
    <location>
        <begin position="751"/>
        <end position="761"/>
    </location>
</feature>
<dbReference type="Gene3D" id="4.10.60.10">
    <property type="entry name" value="Zinc finger, CCHC-type"/>
    <property type="match status" value="1"/>
</dbReference>
<feature type="region of interest" description="Disordered" evidence="1">
    <location>
        <begin position="723"/>
        <end position="761"/>
    </location>
</feature>
<feature type="compositionally biased region" description="Low complexity" evidence="1">
    <location>
        <begin position="1"/>
        <end position="17"/>
    </location>
</feature>
<gene>
    <name evidence="2" type="ORF">QYE76_025780</name>
</gene>
<feature type="compositionally biased region" description="Basic residues" evidence="1">
    <location>
        <begin position="558"/>
        <end position="570"/>
    </location>
</feature>
<evidence type="ECO:0000313" key="3">
    <source>
        <dbReference type="Proteomes" id="UP001231189"/>
    </source>
</evidence>
<feature type="region of interest" description="Disordered" evidence="1">
    <location>
        <begin position="177"/>
        <end position="238"/>
    </location>
</feature>
<evidence type="ECO:0000256" key="1">
    <source>
        <dbReference type="SAM" id="MobiDB-lite"/>
    </source>
</evidence>
<dbReference type="Proteomes" id="UP001231189">
    <property type="component" value="Unassembled WGS sequence"/>
</dbReference>
<accession>A0AAD8RJ93</accession>
<dbReference type="EMBL" id="JAUUTY010000006">
    <property type="protein sequence ID" value="KAK1620263.1"/>
    <property type="molecule type" value="Genomic_DNA"/>
</dbReference>
<feature type="region of interest" description="Disordered" evidence="1">
    <location>
        <begin position="614"/>
        <end position="635"/>
    </location>
</feature>